<accession>A0A915JRC8</accession>
<reference evidence="2" key="1">
    <citation type="submission" date="2022-11" db="UniProtKB">
        <authorList>
            <consortium name="WormBaseParasite"/>
        </authorList>
    </citation>
    <scope>IDENTIFICATION</scope>
</reference>
<sequence>MSIPLASQIGRRMARCISAILGISWDFGNSSSISSQDPLINIEADEDIDELDAVKVHNDEGHKPQDPIKETAPHRSPYNEFNEKCSFNYETRFLTPNTLECLGILLKCIKIHQ</sequence>
<evidence type="ECO:0000313" key="1">
    <source>
        <dbReference type="Proteomes" id="UP000887565"/>
    </source>
</evidence>
<keyword evidence="1" id="KW-1185">Reference proteome</keyword>
<evidence type="ECO:0000313" key="2">
    <source>
        <dbReference type="WBParaSite" id="nRc.2.0.1.t28771-RA"/>
    </source>
</evidence>
<organism evidence="1 2">
    <name type="scientific">Romanomermis culicivorax</name>
    <name type="common">Nematode worm</name>
    <dbReference type="NCBI Taxonomy" id="13658"/>
    <lineage>
        <taxon>Eukaryota</taxon>
        <taxon>Metazoa</taxon>
        <taxon>Ecdysozoa</taxon>
        <taxon>Nematoda</taxon>
        <taxon>Enoplea</taxon>
        <taxon>Dorylaimia</taxon>
        <taxon>Mermithida</taxon>
        <taxon>Mermithoidea</taxon>
        <taxon>Mermithidae</taxon>
        <taxon>Romanomermis</taxon>
    </lineage>
</organism>
<dbReference type="WBParaSite" id="nRc.2.0.1.t28771-RA">
    <property type="protein sequence ID" value="nRc.2.0.1.t28771-RA"/>
    <property type="gene ID" value="nRc.2.0.1.g28771"/>
</dbReference>
<dbReference type="AlphaFoldDB" id="A0A915JRC8"/>
<name>A0A915JRC8_ROMCU</name>
<proteinExistence type="predicted"/>
<dbReference type="Proteomes" id="UP000887565">
    <property type="component" value="Unplaced"/>
</dbReference>
<protein>
    <submittedName>
        <fullName evidence="2">Uncharacterized protein</fullName>
    </submittedName>
</protein>